<evidence type="ECO:0000256" key="1">
    <source>
        <dbReference type="SAM" id="MobiDB-lite"/>
    </source>
</evidence>
<evidence type="ECO:0000313" key="2">
    <source>
        <dbReference type="EMBL" id="MPN04220.1"/>
    </source>
</evidence>
<organism evidence="2">
    <name type="scientific">bioreactor metagenome</name>
    <dbReference type="NCBI Taxonomy" id="1076179"/>
    <lineage>
        <taxon>unclassified sequences</taxon>
        <taxon>metagenomes</taxon>
        <taxon>ecological metagenomes</taxon>
    </lineage>
</organism>
<gene>
    <name evidence="2" type="ORF">SDC9_151456</name>
</gene>
<accession>A0A645ES42</accession>
<protein>
    <submittedName>
        <fullName evidence="2">Uncharacterized protein</fullName>
    </submittedName>
</protein>
<dbReference type="AlphaFoldDB" id="A0A645ES42"/>
<name>A0A645ES42_9ZZZZ</name>
<feature type="region of interest" description="Disordered" evidence="1">
    <location>
        <begin position="156"/>
        <end position="184"/>
    </location>
</feature>
<comment type="caution">
    <text evidence="2">The sequence shown here is derived from an EMBL/GenBank/DDBJ whole genome shotgun (WGS) entry which is preliminary data.</text>
</comment>
<reference evidence="2" key="1">
    <citation type="submission" date="2019-08" db="EMBL/GenBank/DDBJ databases">
        <authorList>
            <person name="Kucharzyk K."/>
            <person name="Murdoch R.W."/>
            <person name="Higgins S."/>
            <person name="Loffler F."/>
        </authorList>
    </citation>
    <scope>NUCLEOTIDE SEQUENCE</scope>
</reference>
<proteinExistence type="predicted"/>
<dbReference type="EMBL" id="VSSQ01050149">
    <property type="protein sequence ID" value="MPN04220.1"/>
    <property type="molecule type" value="Genomic_DNA"/>
</dbReference>
<sequence>MQNRTLPIRNPGPAKTGPGISFFSDIFHLSLSGAKVGTGKVLPQRPVQQGENNDADCKVKQHVAAVIKQGVEPRICHGHSKKLRRHILAPHNGAYDQMGQKPQKAAAEGAIINAEFPAAEQSGAQTQKGVGNEIVADDGGPVDGDAVGEEILHCAEDKADPGTPARAVSDGKENDGNHCAVDGPSVGELIELDVAEDLRQGHQDGGLADDSDAAVLHNSELPF</sequence>